<dbReference type="SMART" id="SM00044">
    <property type="entry name" value="CYCc"/>
    <property type="match status" value="1"/>
</dbReference>
<dbReference type="Pfam" id="PF00211">
    <property type="entry name" value="Guanylate_cyc"/>
    <property type="match status" value="1"/>
</dbReference>
<dbReference type="PROSITE" id="PS50125">
    <property type="entry name" value="GUANYLATE_CYCLASE_2"/>
    <property type="match status" value="1"/>
</dbReference>
<dbReference type="GO" id="GO:0035556">
    <property type="term" value="P:intracellular signal transduction"/>
    <property type="evidence" value="ECO:0007669"/>
    <property type="project" value="InterPro"/>
</dbReference>
<dbReference type="eggNOG" id="COG2114">
    <property type="taxonomic scope" value="Bacteria"/>
</dbReference>
<sequence>MEDFSTNEIVFMENEYDHLENRLLSLESPQVVYRVLANFLARKFGCTYVLFYSDVHSDSGRVLNYGERVPGAASVSDIVAERRVYAAHDRLLKHRNRGFSVPFRMEDGTPGCIFVGPRMDGTLHTMNAMREMIPVVRTLNHVLVYLEAMKSRRERDMMRFAFSKYVSSDVVESLIENPEEVELGGKRAELSVIFTDLREFTSLSETLAPENLVKILNMYFSEMSEVIFGLGGTIDKFEGDAIMAFFGAPHTLVDHAVRCCLAALRLRRMERILNEQLVSSGLVSSPLYTRIGVNSGDMVVGNIGSASRFEYTIIGSNVNIASRIEDCNKKYGTQILISGRTFDMVKDFFVCRFVERTSLKGVSAPVDLYELVEESEVLLSQIRKYDRMRADDCEVGELIEL</sequence>
<dbReference type="Gene3D" id="3.30.70.1230">
    <property type="entry name" value="Nucleotide cyclase"/>
    <property type="match status" value="1"/>
</dbReference>
<dbReference type="InterPro" id="IPR029787">
    <property type="entry name" value="Nucleotide_cyclase"/>
</dbReference>
<dbReference type="SUPFAM" id="SSF55073">
    <property type="entry name" value="Nucleotide cyclase"/>
    <property type="match status" value="1"/>
</dbReference>
<name>H7ENS6_9SPIR</name>
<proteinExistence type="predicted"/>
<accession>H7ENS6</accession>
<dbReference type="PANTHER" id="PTHR43081">
    <property type="entry name" value="ADENYLATE CYCLASE, TERMINAL-DIFFERENTIATION SPECIFIC-RELATED"/>
    <property type="match status" value="1"/>
</dbReference>
<dbReference type="GO" id="GO:0004016">
    <property type="term" value="F:adenylate cyclase activity"/>
    <property type="evidence" value="ECO:0007669"/>
    <property type="project" value="UniProtKB-ARBA"/>
</dbReference>
<dbReference type="InterPro" id="IPR001054">
    <property type="entry name" value="A/G_cyclase"/>
</dbReference>
<evidence type="ECO:0000259" key="1">
    <source>
        <dbReference type="PROSITE" id="PS50125"/>
    </source>
</evidence>
<keyword evidence="3" id="KW-1185">Reference proteome</keyword>
<comment type="caution">
    <text evidence="2">The sequence shown here is derived from an EMBL/GenBank/DDBJ whole genome shotgun (WGS) entry which is preliminary data.</text>
</comment>
<dbReference type="STRING" id="907348.TresaDRAFT_0032"/>
<dbReference type="AlphaFoldDB" id="H7ENS6"/>
<organism evidence="2 3">
    <name type="scientific">Treponema saccharophilum DSM 2985</name>
    <dbReference type="NCBI Taxonomy" id="907348"/>
    <lineage>
        <taxon>Bacteria</taxon>
        <taxon>Pseudomonadati</taxon>
        <taxon>Spirochaetota</taxon>
        <taxon>Spirochaetia</taxon>
        <taxon>Spirochaetales</taxon>
        <taxon>Treponemataceae</taxon>
        <taxon>Treponema</taxon>
    </lineage>
</organism>
<dbReference type="Proteomes" id="UP000003571">
    <property type="component" value="Unassembled WGS sequence"/>
</dbReference>
<reference evidence="2 3" key="1">
    <citation type="submission" date="2011-09" db="EMBL/GenBank/DDBJ databases">
        <title>The draft genome of Treponema saccharophilum DSM 2985.</title>
        <authorList>
            <consortium name="US DOE Joint Genome Institute (JGI-PGF)"/>
            <person name="Lucas S."/>
            <person name="Copeland A."/>
            <person name="Lapidus A."/>
            <person name="Glavina del Rio T."/>
            <person name="Dalin E."/>
            <person name="Tice H."/>
            <person name="Bruce D."/>
            <person name="Goodwin L."/>
            <person name="Pitluck S."/>
            <person name="Peters L."/>
            <person name="Kyrpides N."/>
            <person name="Mavromatis K."/>
            <person name="Ivanova N."/>
            <person name="Markowitz V."/>
            <person name="Cheng J.-F."/>
            <person name="Hugenholtz P."/>
            <person name="Woyke T."/>
            <person name="Wu D."/>
            <person name="Gronow S."/>
            <person name="Wellnitz S."/>
            <person name="Brambilla E."/>
            <person name="Klenk H.-P."/>
            <person name="Eisen J.A."/>
        </authorList>
    </citation>
    <scope>NUCLEOTIDE SEQUENCE [LARGE SCALE GENOMIC DNA]</scope>
    <source>
        <strain evidence="2 3">DSM 2985</strain>
    </source>
</reference>
<dbReference type="CDD" id="cd07302">
    <property type="entry name" value="CHD"/>
    <property type="match status" value="1"/>
</dbReference>
<evidence type="ECO:0000313" key="3">
    <source>
        <dbReference type="Proteomes" id="UP000003571"/>
    </source>
</evidence>
<dbReference type="RefSeq" id="WP_002706203.1">
    <property type="nucleotide sequence ID" value="NZ_AGRW01000054.1"/>
</dbReference>
<gene>
    <name evidence="2" type="ORF">TresaDRAFT_0032</name>
</gene>
<dbReference type="GO" id="GO:0006171">
    <property type="term" value="P:cAMP biosynthetic process"/>
    <property type="evidence" value="ECO:0007669"/>
    <property type="project" value="TreeGrafter"/>
</dbReference>
<feature type="domain" description="Guanylate cyclase" evidence="1">
    <location>
        <begin position="191"/>
        <end position="325"/>
    </location>
</feature>
<dbReference type="OrthoDB" id="9806704at2"/>
<evidence type="ECO:0000313" key="2">
    <source>
        <dbReference type="EMBL" id="EIC00559.1"/>
    </source>
</evidence>
<dbReference type="PATRIC" id="fig|907348.3.peg.2607"/>
<protein>
    <submittedName>
        <fullName evidence="2">Adenylate/guanylate cyclase</fullName>
    </submittedName>
</protein>
<dbReference type="InterPro" id="IPR050697">
    <property type="entry name" value="Adenylyl/Guanylyl_Cyclase_3/4"/>
</dbReference>
<dbReference type="PANTHER" id="PTHR43081:SF1">
    <property type="entry name" value="ADENYLATE CYCLASE, TERMINAL-DIFFERENTIATION SPECIFIC"/>
    <property type="match status" value="1"/>
</dbReference>
<dbReference type="EMBL" id="AGRW01000054">
    <property type="protein sequence ID" value="EIC00559.1"/>
    <property type="molecule type" value="Genomic_DNA"/>
</dbReference>